<name>A0A415F0P2_9BACT</name>
<evidence type="ECO:0000313" key="1">
    <source>
        <dbReference type="EMBL" id="RHK09128.1"/>
    </source>
</evidence>
<dbReference type="Pfam" id="PF13749">
    <property type="entry name" value="HATPase_c_4"/>
    <property type="match status" value="1"/>
</dbReference>
<dbReference type="PANTHER" id="PTHR30595:SF6">
    <property type="entry name" value="SCHLAFEN ALBA-2 DOMAIN-CONTAINING PROTEIN"/>
    <property type="match status" value="1"/>
</dbReference>
<dbReference type="Proteomes" id="UP000286211">
    <property type="component" value="Unassembled WGS sequence"/>
</dbReference>
<reference evidence="1 2" key="1">
    <citation type="submission" date="2018-08" db="EMBL/GenBank/DDBJ databases">
        <title>A genome reference for cultivated species of the human gut microbiota.</title>
        <authorList>
            <person name="Zou Y."/>
            <person name="Xue W."/>
            <person name="Luo G."/>
        </authorList>
    </citation>
    <scope>NUCLEOTIDE SEQUENCE [LARGE SCALE GENOMIC DNA]</scope>
    <source>
        <strain evidence="1 2">AF46-2NS</strain>
    </source>
</reference>
<dbReference type="InterPro" id="IPR036390">
    <property type="entry name" value="WH_DNA-bd_sf"/>
</dbReference>
<dbReference type="Gene3D" id="1.10.10.10">
    <property type="entry name" value="Winged helix-like DNA-binding domain superfamily/Winged helix DNA-binding domain"/>
    <property type="match status" value="1"/>
</dbReference>
<organism evidence="1 2">
    <name type="scientific">Segatella copri</name>
    <dbReference type="NCBI Taxonomy" id="165179"/>
    <lineage>
        <taxon>Bacteria</taxon>
        <taxon>Pseudomonadati</taxon>
        <taxon>Bacteroidota</taxon>
        <taxon>Bacteroidia</taxon>
        <taxon>Bacteroidales</taxon>
        <taxon>Prevotellaceae</taxon>
        <taxon>Segatella</taxon>
    </lineage>
</organism>
<dbReference type="SUPFAM" id="SSF46785">
    <property type="entry name" value="Winged helix' DNA-binding domain"/>
    <property type="match status" value="1"/>
</dbReference>
<protein>
    <submittedName>
        <fullName evidence="1">HTH domain-containing protein</fullName>
    </submittedName>
</protein>
<dbReference type="InterPro" id="IPR038475">
    <property type="entry name" value="RecG_C_sf"/>
</dbReference>
<evidence type="ECO:0000313" key="2">
    <source>
        <dbReference type="Proteomes" id="UP000286211"/>
    </source>
</evidence>
<dbReference type="EMBL" id="QRNB01000064">
    <property type="protein sequence ID" value="RHK09128.1"/>
    <property type="molecule type" value="Genomic_DNA"/>
</dbReference>
<dbReference type="Gene3D" id="3.30.565.60">
    <property type="match status" value="1"/>
</dbReference>
<proteinExistence type="predicted"/>
<accession>A0A415F0P2</accession>
<dbReference type="AlphaFoldDB" id="A0A415F0P2"/>
<comment type="caution">
    <text evidence="1">The sequence shown here is derived from an EMBL/GenBank/DDBJ whole genome shotgun (WGS) entry which is preliminary data.</text>
</comment>
<dbReference type="InterPro" id="IPR036388">
    <property type="entry name" value="WH-like_DNA-bd_sf"/>
</dbReference>
<sequence>MTHPHDDRMEVYSPGGMFDGRLIQQLNPLTVPSKRRNPLLADFFHRLKLMERRGSGMKKIIGEYKRFENLENYHAPEFSSNATEFHVTLWNLNYGEDVVKDNPHVIKEANDVVKETDDVVKETDDVVKGKANVTKEFAKAQRQIYKLISQMPQISAAQMSENMGISLRQVQRYLKQLSDQNLIVREGGRKNGVWKILDDEYEGFFKRI</sequence>
<gene>
    <name evidence="1" type="ORF">DW079_11195</name>
</gene>
<dbReference type="PANTHER" id="PTHR30595">
    <property type="entry name" value="GLPR-RELATED TRANSCRIPTIONAL REPRESSOR"/>
    <property type="match status" value="1"/>
</dbReference>
<dbReference type="Pfam" id="PF13412">
    <property type="entry name" value="HTH_24"/>
    <property type="match status" value="1"/>
</dbReference>